<keyword evidence="2" id="KW-0805">Transcription regulation</keyword>
<evidence type="ECO:0000256" key="4">
    <source>
        <dbReference type="ARBA" id="ARBA00023163"/>
    </source>
</evidence>
<feature type="region of interest" description="Disordered" evidence="6">
    <location>
        <begin position="247"/>
        <end position="266"/>
    </location>
</feature>
<evidence type="ECO:0000259" key="7">
    <source>
        <dbReference type="PROSITE" id="PS51755"/>
    </source>
</evidence>
<sequence length="1033" mass="112349">MEFRVLGPVEIHSDDVVTVVGGRQPRLILAVLILDANRPVPVERLIDLIWAQAPPPSARAALQAMVSRLRATLRRIGAPAHLVGERDAYRLQVEPMLTDVHRFSALVQQVSDSPDDDTVVGVLDQALALWRDEPLLDVVDDEVRHRLCATLLEARSTAVEDRAEALLRLGQTRRVVRDLAGEVARHPYRQRLTGQLMLALYREGRPDRALEVYRHHQTRLADELGLDPATDLTRLHQLILQGDPALRAERAPSPGPPTPSPPAELPPDVSGFTGRVVELTQLDRATSGSTAPTIWILRGIPGVGKTALAVHWAHRARHTFPDGQLFIDLRGFDIERSPVTPSAALGQLLGGLGVDLRNVPDDEDARATLFRSRMAGLRILLVLDNARDARQVLPLLPSGGTVLITSRHHLGELVVRTGARSLLLNTLDPTESAQLLAVMLGDDAVHAEAAAAARLAQLCGHLPLALRIAAANLQVSGESGIAGLTRELTDGDPLTGLTLNGADDVAVTRTFALSYLAMPTAARRLFRRLGLVPGVSFTDDVAAALDPAASGTAGRTLRALAAAHLVEQRASGRYRFHDLLRRYAVDRLLAEEDDRARHDARERLLSHYLSTADAAGRRVIPHFVRLPRPVPEDPFADVDAALGWLDAEATNLMAAIQHAAEQGQPRYAWQLADALRSWFHQRGRRTEWLAAATAGLTAAEAEHDVRAEAIMHLSIALAQVTSGHYEDAREHLLAGLRVSSADDWPEGRIGLLNNLSAVHQRLGDPRAAIDCARNSLTLNRQHGSEGGETMPLANLGFAHWQLGALAEADRNIRAALSRARQNKAHYNEAVLLVDLAGICRDRGDHEQAERLYDRALSANRDLNYRYGEATALSGRALLWSTTGRAAAAGADAEHAVTLTREIGDLGTEAWAREALGRVLLAAGLLAESAQEFDQALHLARRTRFVWCEANALVGLAAACLAAGDPDAARTDAEAALRIAVEAGYRVIETHAVRLLARLRESADDRVGARELHRRADRLAGEMDLREGHPYLAR</sequence>
<comment type="similarity">
    <text evidence="1">Belongs to the AfsR/DnrI/RedD regulatory family.</text>
</comment>
<dbReference type="Pfam" id="PF13424">
    <property type="entry name" value="TPR_12"/>
    <property type="match status" value="1"/>
</dbReference>
<dbReference type="CDD" id="cd15831">
    <property type="entry name" value="BTAD"/>
    <property type="match status" value="1"/>
</dbReference>
<dbReference type="InterPro" id="IPR027417">
    <property type="entry name" value="P-loop_NTPase"/>
</dbReference>
<gene>
    <name evidence="8" type="ORF">H1D33_25890</name>
</gene>
<organism evidence="8 9">
    <name type="scientific">Micromonospora robiginosa</name>
    <dbReference type="NCBI Taxonomy" id="2749844"/>
    <lineage>
        <taxon>Bacteria</taxon>
        <taxon>Bacillati</taxon>
        <taxon>Actinomycetota</taxon>
        <taxon>Actinomycetes</taxon>
        <taxon>Micromonosporales</taxon>
        <taxon>Micromonosporaceae</taxon>
        <taxon>Micromonospora</taxon>
    </lineage>
</organism>
<dbReference type="AlphaFoldDB" id="A0A7L6B3Z6"/>
<dbReference type="EMBL" id="CP059322">
    <property type="protein sequence ID" value="QLQ36659.1"/>
    <property type="molecule type" value="Genomic_DNA"/>
</dbReference>
<keyword evidence="9" id="KW-1185">Reference proteome</keyword>
<evidence type="ECO:0000256" key="1">
    <source>
        <dbReference type="ARBA" id="ARBA00005820"/>
    </source>
</evidence>
<dbReference type="PANTHER" id="PTHR35807:SF1">
    <property type="entry name" value="TRANSCRIPTIONAL REGULATOR REDD"/>
    <property type="match status" value="1"/>
</dbReference>
<dbReference type="RefSeq" id="WP_181569174.1">
    <property type="nucleotide sequence ID" value="NZ_CP059322.2"/>
</dbReference>
<name>A0A7L6B3Z6_9ACTN</name>
<evidence type="ECO:0000313" key="9">
    <source>
        <dbReference type="Proteomes" id="UP000510844"/>
    </source>
</evidence>
<dbReference type="InterPro" id="IPR019734">
    <property type="entry name" value="TPR_rpt"/>
</dbReference>
<reference evidence="8 9" key="2">
    <citation type="journal article" date="2021" name="Mar. Drugs">
        <title>A New Micromonospora Strain with Antibiotic Activity Isolated from the Microbiome of a Mid-Atlantic Deep-Sea Sponge.</title>
        <authorList>
            <person name="Back C.R."/>
            <person name="Stennett H.L."/>
            <person name="Williams S.E."/>
            <person name="Wang L."/>
            <person name="Ojeda Gomez J."/>
            <person name="Abdulle O.M."/>
            <person name="Duffy T."/>
            <person name="Neal C."/>
            <person name="Mantell J."/>
            <person name="Jepson M.A."/>
            <person name="Hendry K.R."/>
            <person name="Powell D."/>
            <person name="Stach J.E.M."/>
            <person name="Essex-Lopresti A.E."/>
            <person name="Willis C.L."/>
            <person name="Curnow P."/>
            <person name="Race P.R."/>
        </authorList>
    </citation>
    <scope>NUCLEOTIDE SEQUENCE [LARGE SCALE GENOMIC DNA]</scope>
    <source>
        <strain evidence="8 9">28ISP2-46</strain>
    </source>
</reference>
<dbReference type="PANTHER" id="PTHR35807">
    <property type="entry name" value="TRANSCRIPTIONAL REGULATOR REDD-RELATED"/>
    <property type="match status" value="1"/>
</dbReference>
<dbReference type="GO" id="GO:0003677">
    <property type="term" value="F:DNA binding"/>
    <property type="evidence" value="ECO:0007669"/>
    <property type="project" value="UniProtKB-UniRule"/>
</dbReference>
<reference evidence="9" key="1">
    <citation type="submission" date="2020-07" db="EMBL/GenBank/DDBJ databases">
        <title>A new Micromonospora strain with potent antibiotic activity isolated from the microbiome of a mid-Atlantic deep-sea sponge.</title>
        <authorList>
            <person name="Back C.R."/>
            <person name="Stennett H.L."/>
            <person name="Williams S.E."/>
            <person name="Wang L."/>
            <person name="Ojeda Gomez J."/>
            <person name="Abdulle O.M."/>
            <person name="Duffy T."/>
            <person name="Hendry K.R."/>
            <person name="Powell D."/>
            <person name="Stach J.E."/>
            <person name="Essex-Lopresti A.E."/>
            <person name="Willis C.L."/>
            <person name="Curnow P."/>
            <person name="Race P.R."/>
        </authorList>
    </citation>
    <scope>NUCLEOTIDE SEQUENCE [LARGE SCALE GENOMIC DNA]</scope>
    <source>
        <strain evidence="9">28ISP2-46</strain>
    </source>
</reference>
<dbReference type="GO" id="GO:0006355">
    <property type="term" value="P:regulation of DNA-templated transcription"/>
    <property type="evidence" value="ECO:0007669"/>
    <property type="project" value="InterPro"/>
</dbReference>
<dbReference type="SUPFAM" id="SSF52540">
    <property type="entry name" value="P-loop containing nucleoside triphosphate hydrolases"/>
    <property type="match status" value="1"/>
</dbReference>
<protein>
    <submittedName>
        <fullName evidence="8">BTAD domain-containing putative transcriptional regulator</fullName>
    </submittedName>
</protein>
<dbReference type="SUPFAM" id="SSF46894">
    <property type="entry name" value="C-terminal effector domain of the bipartite response regulators"/>
    <property type="match status" value="1"/>
</dbReference>
<dbReference type="InterPro" id="IPR036388">
    <property type="entry name" value="WH-like_DNA-bd_sf"/>
</dbReference>
<dbReference type="SMART" id="SM01043">
    <property type="entry name" value="BTAD"/>
    <property type="match status" value="1"/>
</dbReference>
<dbReference type="InterPro" id="IPR051677">
    <property type="entry name" value="AfsR-DnrI-RedD_regulator"/>
</dbReference>
<proteinExistence type="inferred from homology"/>
<dbReference type="SUPFAM" id="SSF48452">
    <property type="entry name" value="TPR-like"/>
    <property type="match status" value="3"/>
</dbReference>
<dbReference type="Gene3D" id="1.25.40.10">
    <property type="entry name" value="Tetratricopeptide repeat domain"/>
    <property type="match status" value="3"/>
</dbReference>
<evidence type="ECO:0000256" key="5">
    <source>
        <dbReference type="PROSITE-ProRule" id="PRU01091"/>
    </source>
</evidence>
<dbReference type="PRINTS" id="PR00364">
    <property type="entry name" value="DISEASERSIST"/>
</dbReference>
<dbReference type="Gene3D" id="3.40.50.300">
    <property type="entry name" value="P-loop containing nucleotide triphosphate hydrolases"/>
    <property type="match status" value="1"/>
</dbReference>
<dbReference type="GO" id="GO:0000160">
    <property type="term" value="P:phosphorelay signal transduction system"/>
    <property type="evidence" value="ECO:0007669"/>
    <property type="project" value="InterPro"/>
</dbReference>
<dbReference type="InterPro" id="IPR001867">
    <property type="entry name" value="OmpR/PhoB-type_DNA-bd"/>
</dbReference>
<dbReference type="KEGG" id="mfeu:H1D33_25890"/>
<dbReference type="SMART" id="SM00862">
    <property type="entry name" value="Trans_reg_C"/>
    <property type="match status" value="1"/>
</dbReference>
<accession>A0A7L6B3Z6</accession>
<dbReference type="PROSITE" id="PS51755">
    <property type="entry name" value="OMPR_PHOB"/>
    <property type="match status" value="1"/>
</dbReference>
<evidence type="ECO:0000256" key="2">
    <source>
        <dbReference type="ARBA" id="ARBA00023015"/>
    </source>
</evidence>
<evidence type="ECO:0000313" key="8">
    <source>
        <dbReference type="EMBL" id="QLQ36659.1"/>
    </source>
</evidence>
<dbReference type="InterPro" id="IPR016032">
    <property type="entry name" value="Sig_transdc_resp-reg_C-effctor"/>
</dbReference>
<feature type="DNA-binding region" description="OmpR/PhoB-type" evidence="5">
    <location>
        <begin position="1"/>
        <end position="93"/>
    </location>
</feature>
<feature type="compositionally biased region" description="Pro residues" evidence="6">
    <location>
        <begin position="253"/>
        <end position="265"/>
    </location>
</feature>
<dbReference type="Gene3D" id="1.10.10.10">
    <property type="entry name" value="Winged helix-like DNA-binding domain superfamily/Winged helix DNA-binding domain"/>
    <property type="match status" value="1"/>
</dbReference>
<dbReference type="Proteomes" id="UP000510844">
    <property type="component" value="Chromosome"/>
</dbReference>
<dbReference type="InterPro" id="IPR011990">
    <property type="entry name" value="TPR-like_helical_dom_sf"/>
</dbReference>
<dbReference type="Pfam" id="PF03704">
    <property type="entry name" value="BTAD"/>
    <property type="match status" value="1"/>
</dbReference>
<evidence type="ECO:0000256" key="6">
    <source>
        <dbReference type="SAM" id="MobiDB-lite"/>
    </source>
</evidence>
<dbReference type="SMART" id="SM00028">
    <property type="entry name" value="TPR"/>
    <property type="match status" value="6"/>
</dbReference>
<keyword evidence="4" id="KW-0804">Transcription</keyword>
<evidence type="ECO:0000256" key="3">
    <source>
        <dbReference type="ARBA" id="ARBA00023125"/>
    </source>
</evidence>
<dbReference type="InterPro" id="IPR005158">
    <property type="entry name" value="BTAD"/>
</dbReference>
<keyword evidence="3 5" id="KW-0238">DNA-binding</keyword>
<feature type="domain" description="OmpR/PhoB-type" evidence="7">
    <location>
        <begin position="1"/>
        <end position="93"/>
    </location>
</feature>